<accession>A0A382HH80</accession>
<dbReference type="Pfam" id="PF19051">
    <property type="entry name" value="GFO_IDH_MocA_C2"/>
    <property type="match status" value="2"/>
</dbReference>
<name>A0A382HH80_9ZZZZ</name>
<protein>
    <recommendedName>
        <fullName evidence="4">Gfo/Idh/MocA-like oxidoreductase N-terminal domain-containing protein</fullName>
    </recommendedName>
</protein>
<dbReference type="AlphaFoldDB" id="A0A382HH80"/>
<dbReference type="Gene3D" id="3.30.360.10">
    <property type="entry name" value="Dihydrodipicolinate Reductase, domain 2"/>
    <property type="match status" value="1"/>
</dbReference>
<feature type="non-terminal residue" evidence="3">
    <location>
        <position position="436"/>
    </location>
</feature>
<dbReference type="Pfam" id="PF01408">
    <property type="entry name" value="GFO_IDH_MocA"/>
    <property type="match status" value="1"/>
</dbReference>
<organism evidence="3">
    <name type="scientific">marine metagenome</name>
    <dbReference type="NCBI Taxonomy" id="408172"/>
    <lineage>
        <taxon>unclassified sequences</taxon>
        <taxon>metagenomes</taxon>
        <taxon>ecological metagenomes</taxon>
    </lineage>
</organism>
<feature type="domain" description="Gfo/Idh/MocA-like oxidoreductase bacterial type C-terminal" evidence="2">
    <location>
        <begin position="197"/>
        <end position="255"/>
    </location>
</feature>
<dbReference type="PANTHER" id="PTHR43818:SF5">
    <property type="entry name" value="OXIDOREDUCTASE FAMILY PROTEIN"/>
    <property type="match status" value="1"/>
</dbReference>
<dbReference type="PANTHER" id="PTHR43818">
    <property type="entry name" value="BCDNA.GH03377"/>
    <property type="match status" value="1"/>
</dbReference>
<evidence type="ECO:0000259" key="2">
    <source>
        <dbReference type="Pfam" id="PF19051"/>
    </source>
</evidence>
<dbReference type="InterPro" id="IPR043906">
    <property type="entry name" value="Gfo/Idh/MocA_OxRdtase_bact_C"/>
</dbReference>
<evidence type="ECO:0008006" key="4">
    <source>
        <dbReference type="Google" id="ProtNLM"/>
    </source>
</evidence>
<gene>
    <name evidence="3" type="ORF">METZ01_LOCUS239413</name>
</gene>
<dbReference type="InterPro" id="IPR050463">
    <property type="entry name" value="Gfo/Idh/MocA_oxidrdct_glycsds"/>
</dbReference>
<reference evidence="3" key="1">
    <citation type="submission" date="2018-05" db="EMBL/GenBank/DDBJ databases">
        <authorList>
            <person name="Lanie J.A."/>
            <person name="Ng W.-L."/>
            <person name="Kazmierczak K.M."/>
            <person name="Andrzejewski T.M."/>
            <person name="Davidsen T.M."/>
            <person name="Wayne K.J."/>
            <person name="Tettelin H."/>
            <person name="Glass J.I."/>
            <person name="Rusch D."/>
            <person name="Podicherti R."/>
            <person name="Tsui H.-C.T."/>
            <person name="Winkler M.E."/>
        </authorList>
    </citation>
    <scope>NUCLEOTIDE SEQUENCE</scope>
</reference>
<dbReference type="SUPFAM" id="SSF55347">
    <property type="entry name" value="Glyceraldehyde-3-phosphate dehydrogenase-like, C-terminal domain"/>
    <property type="match status" value="1"/>
</dbReference>
<dbReference type="InterPro" id="IPR000683">
    <property type="entry name" value="Gfo/Idh/MocA-like_OxRdtase_N"/>
</dbReference>
<proteinExistence type="predicted"/>
<dbReference type="Gene3D" id="3.40.50.720">
    <property type="entry name" value="NAD(P)-binding Rossmann-like Domain"/>
    <property type="match status" value="1"/>
</dbReference>
<dbReference type="InterPro" id="IPR036291">
    <property type="entry name" value="NAD(P)-bd_dom_sf"/>
</dbReference>
<dbReference type="GO" id="GO:0000166">
    <property type="term" value="F:nucleotide binding"/>
    <property type="evidence" value="ECO:0007669"/>
    <property type="project" value="InterPro"/>
</dbReference>
<feature type="domain" description="Gfo/Idh/MocA-like oxidoreductase N-terminal" evidence="1">
    <location>
        <begin position="38"/>
        <end position="161"/>
    </location>
</feature>
<feature type="domain" description="Gfo/Idh/MocA-like oxidoreductase bacterial type C-terminal" evidence="2">
    <location>
        <begin position="364"/>
        <end position="432"/>
    </location>
</feature>
<evidence type="ECO:0000259" key="1">
    <source>
        <dbReference type="Pfam" id="PF01408"/>
    </source>
</evidence>
<sequence length="436" mass="48476">MSKMKRRKFIAQTATVAASPFVLTQKGEAAKAPASERVRVGMVGAAGRASSLNRIFARNKNVEIVGIAEIDPRRLPGTLESVTKTQGSKPKTFTDFRKLVEDPTIDALCVGTPDHWHAIPTILGCISGKDVYVEKPDGHDIVEGQRMVQAMRKHKRIIQMGSQHRSTERMQTALAYIREGHLGKCLVAKAWESTKQGNIGRPPDGVAPKEVDYDMWLGSAPKRPFNPRRFHGSWRWFYDYGAGDLGNDGVHRLDMAFAALSAAVENEGKKPLRMPRKISGTGGKWYFDDAQEWPDTMQVTYEYPGTPPRILTYEMRIWSPYPYLGEAEGSAVFGDQGYIILGNNGWRAYSKGGKPVKQHGGGSDATPHVQDFINCIKSRKRPYCDLETVGHPASVLCHAGNIATRLGRTITFDAKTETFEGDKEANAMRGRPEWRK</sequence>
<dbReference type="SUPFAM" id="SSF51735">
    <property type="entry name" value="NAD(P)-binding Rossmann-fold domains"/>
    <property type="match status" value="1"/>
</dbReference>
<evidence type="ECO:0000313" key="3">
    <source>
        <dbReference type="EMBL" id="SVB86559.1"/>
    </source>
</evidence>
<dbReference type="EMBL" id="UINC01061216">
    <property type="protein sequence ID" value="SVB86559.1"/>
    <property type="molecule type" value="Genomic_DNA"/>
</dbReference>